<evidence type="ECO:0000313" key="2">
    <source>
        <dbReference type="EMBL" id="TFD66739.1"/>
    </source>
</evidence>
<dbReference type="Pfam" id="PF14029">
    <property type="entry name" value="DUF4244"/>
    <property type="match status" value="1"/>
</dbReference>
<feature type="transmembrane region" description="Helical" evidence="1">
    <location>
        <begin position="34"/>
        <end position="52"/>
    </location>
</feature>
<sequence length="72" mass="7400">MALTNTAAPTKSTVPGRAALRRLADDAGAATAEYVVATMAAVGFAGLLIVILRSDEVRGMLTDLVRRALSIG</sequence>
<evidence type="ECO:0000313" key="3">
    <source>
        <dbReference type="Proteomes" id="UP000298154"/>
    </source>
</evidence>
<dbReference type="Proteomes" id="UP000298154">
    <property type="component" value="Unassembled WGS sequence"/>
</dbReference>
<dbReference type="OrthoDB" id="4808029at2"/>
<evidence type="ECO:0000256" key="1">
    <source>
        <dbReference type="SAM" id="Phobius"/>
    </source>
</evidence>
<gene>
    <name evidence="2" type="ORF">E3T47_06065</name>
</gene>
<comment type="caution">
    <text evidence="2">The sequence shown here is derived from an EMBL/GenBank/DDBJ whole genome shotgun (WGS) entry which is preliminary data.</text>
</comment>
<keyword evidence="3" id="KW-1185">Reference proteome</keyword>
<reference evidence="2 3" key="1">
    <citation type="submission" date="2019-03" db="EMBL/GenBank/DDBJ databases">
        <title>Genomics of glacier-inhabiting Cryobacterium strains.</title>
        <authorList>
            <person name="Liu Q."/>
            <person name="Xin Y.-H."/>
        </authorList>
    </citation>
    <scope>NUCLEOTIDE SEQUENCE [LARGE SCALE GENOMIC DNA]</scope>
    <source>
        <strain evidence="2 3">Sr36</strain>
    </source>
</reference>
<accession>A0A4R9AP02</accession>
<organism evidence="2 3">
    <name type="scientific">Cryobacterium ruanii</name>
    <dbReference type="NCBI Taxonomy" id="1259197"/>
    <lineage>
        <taxon>Bacteria</taxon>
        <taxon>Bacillati</taxon>
        <taxon>Actinomycetota</taxon>
        <taxon>Actinomycetes</taxon>
        <taxon>Micrococcales</taxon>
        <taxon>Microbacteriaceae</taxon>
        <taxon>Cryobacterium</taxon>
    </lineage>
</organism>
<dbReference type="InterPro" id="IPR025338">
    <property type="entry name" value="DUF4244"/>
</dbReference>
<dbReference type="RefSeq" id="WP_134555257.1">
    <property type="nucleotide sequence ID" value="NZ_SOHK01000009.1"/>
</dbReference>
<keyword evidence="1" id="KW-0472">Membrane</keyword>
<dbReference type="EMBL" id="SOHK01000009">
    <property type="protein sequence ID" value="TFD66739.1"/>
    <property type="molecule type" value="Genomic_DNA"/>
</dbReference>
<dbReference type="AlphaFoldDB" id="A0A4R9AP02"/>
<proteinExistence type="predicted"/>
<protein>
    <submittedName>
        <fullName evidence="2">DUF4244 domain-containing protein</fullName>
    </submittedName>
</protein>
<keyword evidence="1" id="KW-1133">Transmembrane helix</keyword>
<name>A0A4R9AP02_9MICO</name>
<keyword evidence="1" id="KW-0812">Transmembrane</keyword>